<comment type="caution">
    <text evidence="1">The sequence shown here is derived from an EMBL/GenBank/DDBJ whole genome shotgun (WGS) entry which is preliminary data.</text>
</comment>
<organism evidence="1 2">
    <name type="scientific">Caenorhabditis auriculariae</name>
    <dbReference type="NCBI Taxonomy" id="2777116"/>
    <lineage>
        <taxon>Eukaryota</taxon>
        <taxon>Metazoa</taxon>
        <taxon>Ecdysozoa</taxon>
        <taxon>Nematoda</taxon>
        <taxon>Chromadorea</taxon>
        <taxon>Rhabditida</taxon>
        <taxon>Rhabditina</taxon>
        <taxon>Rhabditomorpha</taxon>
        <taxon>Rhabditoidea</taxon>
        <taxon>Rhabditidae</taxon>
        <taxon>Peloderinae</taxon>
        <taxon>Caenorhabditis</taxon>
    </lineage>
</organism>
<sequence>MEGTSPRNGLGSLLSDVASKTTPLPWTTVQEQPYVDVEKIRSAASIRVLDALACLFFSLSSLVCPSVDLFFSLSLACPTRTSDTHANLHKRESFTPWEPRTSIALCSVGEKIFEDAVNPGRCADPNESVALPPACIKPIHPPEYTDTAAFSTPFPSFCRHNSRFHHSLNRNPEKKSD</sequence>
<proteinExistence type="predicted"/>
<name>A0A8S1GP02_9PELO</name>
<reference evidence="1" key="1">
    <citation type="submission" date="2020-10" db="EMBL/GenBank/DDBJ databases">
        <authorList>
            <person name="Kikuchi T."/>
        </authorList>
    </citation>
    <scope>NUCLEOTIDE SEQUENCE</scope>
    <source>
        <strain evidence="1">NKZ352</strain>
    </source>
</reference>
<evidence type="ECO:0000313" key="2">
    <source>
        <dbReference type="Proteomes" id="UP000835052"/>
    </source>
</evidence>
<gene>
    <name evidence="1" type="ORF">CAUJ_LOCUS510</name>
</gene>
<keyword evidence="2" id="KW-1185">Reference proteome</keyword>
<evidence type="ECO:0000313" key="1">
    <source>
        <dbReference type="EMBL" id="CAD6184591.1"/>
    </source>
</evidence>
<protein>
    <submittedName>
        <fullName evidence="1">Uncharacterized protein</fullName>
    </submittedName>
</protein>
<dbReference type="EMBL" id="CAJGYM010000001">
    <property type="protein sequence ID" value="CAD6184591.1"/>
    <property type="molecule type" value="Genomic_DNA"/>
</dbReference>
<dbReference type="AlphaFoldDB" id="A0A8S1GP02"/>
<accession>A0A8S1GP02</accession>
<dbReference type="Proteomes" id="UP000835052">
    <property type="component" value="Unassembled WGS sequence"/>
</dbReference>